<dbReference type="EMBL" id="JACCJB010000003">
    <property type="protein sequence ID" value="KAF6228835.1"/>
    <property type="molecule type" value="Genomic_DNA"/>
</dbReference>
<protein>
    <submittedName>
        <fullName evidence="1">Uncharacterized protein</fullName>
    </submittedName>
</protein>
<gene>
    <name evidence="1" type="ORF">HO133_006946</name>
</gene>
<proteinExistence type="predicted"/>
<sequence>MSFGFSTGDILAVSKLAHDIWVRGLYIVLDDAAQSLPGPKLDQKQMSRLASLVQACQGVHDDTNAVLEEFESLGVKSSSLKVMTQKARKKITWDEEGTEVLRGRIISNTMFLNAFSKMDFSIEFLLAEKCNPGSTTRRNREMAA</sequence>
<dbReference type="GeneID" id="59335346"/>
<dbReference type="RefSeq" id="XP_037156477.1">
    <property type="nucleotide sequence ID" value="XM_037297842.1"/>
</dbReference>
<accession>A0A8H6CSM1</accession>
<reference evidence="1 2" key="1">
    <citation type="journal article" date="2020" name="Genomics">
        <title>Complete, high-quality genomes from long-read metagenomic sequencing of two wolf lichen thalli reveals enigmatic genome architecture.</title>
        <authorList>
            <person name="McKenzie S.K."/>
            <person name="Walston R.F."/>
            <person name="Allen J.L."/>
        </authorList>
    </citation>
    <scope>NUCLEOTIDE SEQUENCE [LARGE SCALE GENOMIC DNA]</scope>
    <source>
        <strain evidence="1">WasteWater1</strain>
    </source>
</reference>
<dbReference type="Proteomes" id="UP000593566">
    <property type="component" value="Unassembled WGS sequence"/>
</dbReference>
<dbReference type="AlphaFoldDB" id="A0A8H6CSM1"/>
<name>A0A8H6CSM1_9LECA</name>
<comment type="caution">
    <text evidence="1">The sequence shown here is derived from an EMBL/GenBank/DDBJ whole genome shotgun (WGS) entry which is preliminary data.</text>
</comment>
<organism evidence="1 2">
    <name type="scientific">Letharia lupina</name>
    <dbReference type="NCBI Taxonomy" id="560253"/>
    <lineage>
        <taxon>Eukaryota</taxon>
        <taxon>Fungi</taxon>
        <taxon>Dikarya</taxon>
        <taxon>Ascomycota</taxon>
        <taxon>Pezizomycotina</taxon>
        <taxon>Lecanoromycetes</taxon>
        <taxon>OSLEUM clade</taxon>
        <taxon>Lecanoromycetidae</taxon>
        <taxon>Lecanorales</taxon>
        <taxon>Lecanorineae</taxon>
        <taxon>Parmeliaceae</taxon>
        <taxon>Letharia</taxon>
    </lineage>
</organism>
<evidence type="ECO:0000313" key="2">
    <source>
        <dbReference type="Proteomes" id="UP000593566"/>
    </source>
</evidence>
<evidence type="ECO:0000313" key="1">
    <source>
        <dbReference type="EMBL" id="KAF6228835.1"/>
    </source>
</evidence>
<keyword evidence="2" id="KW-1185">Reference proteome</keyword>